<dbReference type="InterPro" id="IPR050237">
    <property type="entry name" value="ATP-dep_AMP-bd_enzyme"/>
</dbReference>
<dbReference type="AlphaFoldDB" id="A0A9X1SWT4"/>
<evidence type="ECO:0000313" key="4">
    <source>
        <dbReference type="Proteomes" id="UP001138997"/>
    </source>
</evidence>
<organism evidence="3 4">
    <name type="scientific">Kineosporia babensis</name>
    <dbReference type="NCBI Taxonomy" id="499548"/>
    <lineage>
        <taxon>Bacteria</taxon>
        <taxon>Bacillati</taxon>
        <taxon>Actinomycetota</taxon>
        <taxon>Actinomycetes</taxon>
        <taxon>Kineosporiales</taxon>
        <taxon>Kineosporiaceae</taxon>
        <taxon>Kineosporia</taxon>
    </lineage>
</organism>
<dbReference type="Gene3D" id="3.40.50.12780">
    <property type="entry name" value="N-terminal domain of ligase-like"/>
    <property type="match status" value="1"/>
</dbReference>
<comment type="caution">
    <text evidence="3">The sequence shown here is derived from an EMBL/GenBank/DDBJ whole genome shotgun (WGS) entry which is preliminary data.</text>
</comment>
<reference evidence="3" key="1">
    <citation type="submission" date="2021-11" db="EMBL/GenBank/DDBJ databases">
        <title>Streptomyces corallinus and Kineosporia corallina sp. nov., two new coral-derived marine actinobacteria.</title>
        <authorList>
            <person name="Buangrab K."/>
            <person name="Sutthacheep M."/>
            <person name="Yeemin T."/>
            <person name="Harunari E."/>
            <person name="Igarashi Y."/>
            <person name="Sripreechasak P."/>
            <person name="Kanchanasin P."/>
            <person name="Tanasupawat S."/>
            <person name="Phongsopitanun W."/>
        </authorList>
    </citation>
    <scope>NUCLEOTIDE SEQUENCE</scope>
    <source>
        <strain evidence="3">JCM 31032</strain>
    </source>
</reference>
<dbReference type="Gene3D" id="3.30.300.30">
    <property type="match status" value="1"/>
</dbReference>
<dbReference type="PANTHER" id="PTHR43767:SF12">
    <property type="entry name" value="AMP-DEPENDENT SYNTHETASE AND LIGASE"/>
    <property type="match status" value="1"/>
</dbReference>
<feature type="domain" description="AMP-binding enzyme C-terminal" evidence="2">
    <location>
        <begin position="470"/>
        <end position="545"/>
    </location>
</feature>
<evidence type="ECO:0000259" key="1">
    <source>
        <dbReference type="Pfam" id="PF00501"/>
    </source>
</evidence>
<evidence type="ECO:0000259" key="2">
    <source>
        <dbReference type="Pfam" id="PF13193"/>
    </source>
</evidence>
<keyword evidence="3" id="KW-0436">Ligase</keyword>
<proteinExistence type="predicted"/>
<dbReference type="InterPro" id="IPR042099">
    <property type="entry name" value="ANL_N_sf"/>
</dbReference>
<keyword evidence="4" id="KW-1185">Reference proteome</keyword>
<dbReference type="CDD" id="cd05936">
    <property type="entry name" value="FC-FACS_FadD_like"/>
    <property type="match status" value="1"/>
</dbReference>
<dbReference type="InterPro" id="IPR025110">
    <property type="entry name" value="AMP-bd_C"/>
</dbReference>
<dbReference type="Proteomes" id="UP001138997">
    <property type="component" value="Unassembled WGS sequence"/>
</dbReference>
<sequence>MPEPSIWAGSYGPGVPLQLEYDDETLVDQLENTVARFGERPAMEFLGRSVSYAQFGEQVSRAAEALRRLGVQAGDHVAVLMPTCPQHLVAFHAVLRLGATVVEHNPLYTTGELKAPFADHRAKVALVWDKAVKTITPILRDPDQALQSVVTLDMTLDLPLAKRLALRLPIAKARATRAEMTGPAEGFPKFADLLKAPLDPAHPKPGPDDVALLLYTSGTSGTPKGVPLLHRNVIANCKMGVAWVPGLKHGQERWLSSLPMFHAYGLTVGLLCGIRAGAELVLLPKPDTTLMVDALQRRRPTFVPGVPPIYRRILDEATKRGVSMRSMQYSLSGAMPLPAELIKEWEAATGGTLVEGYGLTETAPMVIGNPMTQTRPGSIGVPFPDTEVRIVNPDQPAEEVPLGERGELVVKGPQVFGGYRDRPEETAEVLQDGWFRTGDIVTMSEDGFLTVVDRIKEVVIVGGFNVYPSEVEDVLRRHSSVQDAAVVGVPDEHGNDEVVAAVVAAEGEKVDPDALGAYLREELTRYKVPRRFVVVEKLPVNQMGKVLRREVADLVKQA</sequence>
<dbReference type="EMBL" id="JAJOMB010000020">
    <property type="protein sequence ID" value="MCD5315131.1"/>
    <property type="molecule type" value="Genomic_DNA"/>
</dbReference>
<dbReference type="InterPro" id="IPR045851">
    <property type="entry name" value="AMP-bd_C_sf"/>
</dbReference>
<protein>
    <submittedName>
        <fullName evidence="3">Long-chain-fatty-acid--CoA ligase</fullName>
    </submittedName>
</protein>
<dbReference type="GO" id="GO:0016877">
    <property type="term" value="F:ligase activity, forming carbon-sulfur bonds"/>
    <property type="evidence" value="ECO:0007669"/>
    <property type="project" value="UniProtKB-ARBA"/>
</dbReference>
<dbReference type="Pfam" id="PF13193">
    <property type="entry name" value="AMP-binding_C"/>
    <property type="match status" value="1"/>
</dbReference>
<accession>A0A9X1SWT4</accession>
<dbReference type="InterPro" id="IPR000873">
    <property type="entry name" value="AMP-dep_synth/lig_dom"/>
</dbReference>
<feature type="domain" description="AMP-dependent synthetase/ligase" evidence="1">
    <location>
        <begin position="30"/>
        <end position="419"/>
    </location>
</feature>
<name>A0A9X1SWT4_9ACTN</name>
<dbReference type="Pfam" id="PF00501">
    <property type="entry name" value="AMP-binding"/>
    <property type="match status" value="1"/>
</dbReference>
<dbReference type="PANTHER" id="PTHR43767">
    <property type="entry name" value="LONG-CHAIN-FATTY-ACID--COA LIGASE"/>
    <property type="match status" value="1"/>
</dbReference>
<evidence type="ECO:0000313" key="3">
    <source>
        <dbReference type="EMBL" id="MCD5315131.1"/>
    </source>
</evidence>
<dbReference type="RefSeq" id="WP_231447934.1">
    <property type="nucleotide sequence ID" value="NZ_JAJOMB010000020.1"/>
</dbReference>
<gene>
    <name evidence="3" type="ORF">LR394_29920</name>
</gene>
<dbReference type="NCBIfam" id="NF004114">
    <property type="entry name" value="PRK05605.1"/>
    <property type="match status" value="1"/>
</dbReference>
<dbReference type="SUPFAM" id="SSF56801">
    <property type="entry name" value="Acetyl-CoA synthetase-like"/>
    <property type="match status" value="1"/>
</dbReference>
<dbReference type="PROSITE" id="PS00455">
    <property type="entry name" value="AMP_BINDING"/>
    <property type="match status" value="1"/>
</dbReference>
<dbReference type="InterPro" id="IPR020845">
    <property type="entry name" value="AMP-binding_CS"/>
</dbReference>